<feature type="region of interest" description="Disordered" evidence="1">
    <location>
        <begin position="1"/>
        <end position="26"/>
    </location>
</feature>
<protein>
    <submittedName>
        <fullName evidence="2">Uncharacterized protein</fullName>
    </submittedName>
</protein>
<proteinExistence type="predicted"/>
<dbReference type="Proteomes" id="UP001597260">
    <property type="component" value="Unassembled WGS sequence"/>
</dbReference>
<feature type="compositionally biased region" description="Basic and acidic residues" evidence="1">
    <location>
        <begin position="7"/>
        <end position="17"/>
    </location>
</feature>
<name>A0ABW3YLC9_9ACTN</name>
<comment type="caution">
    <text evidence="2">The sequence shown here is derived from an EMBL/GenBank/DDBJ whole genome shotgun (WGS) entry which is preliminary data.</text>
</comment>
<feature type="region of interest" description="Disordered" evidence="1">
    <location>
        <begin position="216"/>
        <end position="235"/>
    </location>
</feature>
<keyword evidence="3" id="KW-1185">Reference proteome</keyword>
<reference evidence="3" key="1">
    <citation type="journal article" date="2019" name="Int. J. Syst. Evol. Microbiol.">
        <title>The Global Catalogue of Microorganisms (GCM) 10K type strain sequencing project: providing services to taxonomists for standard genome sequencing and annotation.</title>
        <authorList>
            <consortium name="The Broad Institute Genomics Platform"/>
            <consortium name="The Broad Institute Genome Sequencing Center for Infectious Disease"/>
            <person name="Wu L."/>
            <person name="Ma J."/>
        </authorList>
    </citation>
    <scope>NUCLEOTIDE SEQUENCE [LARGE SCALE GENOMIC DNA]</scope>
    <source>
        <strain evidence="3">JCM 31037</strain>
    </source>
</reference>
<evidence type="ECO:0000313" key="3">
    <source>
        <dbReference type="Proteomes" id="UP001597260"/>
    </source>
</evidence>
<gene>
    <name evidence="2" type="ORF">ACFQ4H_29985</name>
</gene>
<dbReference type="RefSeq" id="WP_377577468.1">
    <property type="nucleotide sequence ID" value="NZ_JBHTMP010000074.1"/>
</dbReference>
<feature type="compositionally biased region" description="Acidic residues" evidence="1">
    <location>
        <begin position="222"/>
        <end position="234"/>
    </location>
</feature>
<evidence type="ECO:0000313" key="2">
    <source>
        <dbReference type="EMBL" id="MFD1325323.1"/>
    </source>
</evidence>
<evidence type="ECO:0000256" key="1">
    <source>
        <dbReference type="SAM" id="MobiDB-lite"/>
    </source>
</evidence>
<sequence length="373" mass="39824">MITPSVRPHDNHEDPARRRPGGPAVAGYYPAVLPDRHVPLPPGTAGTPAATLTTGIAAWVDSEPVRDLVHAFGGRCPEGDLTGTLSWLDDFSAEHWDFRGGRERPDAREPDLAPRTVELVLAAARSLGMVEPAPPPHRVYQHLIVLGGLAHACLRRTGYAAHLLRSGLTVTGEVAVLGSFRPLTPAEQGNLATIDMTGCATEVDVLDTAVRLTFGHATPTESDGEDFSDEDTGTDAEPHCSWSVRSYLDDAGPPVRVLAAPSSEPAVRRAHTADTQRFWAGQARLSPGDRVLMVTAPIYVPFQHCDAVRTLGLPYGCGIDTVGVDPALTVAPLPEPTLTAGRYLQELRSAIRSMRALHSSIVSGPPVGDTLRR</sequence>
<accession>A0ABW3YLC9</accession>
<organism evidence="2 3">
    <name type="scientific">Micromonospora sonneratiae</name>
    <dbReference type="NCBI Taxonomy" id="1184706"/>
    <lineage>
        <taxon>Bacteria</taxon>
        <taxon>Bacillati</taxon>
        <taxon>Actinomycetota</taxon>
        <taxon>Actinomycetes</taxon>
        <taxon>Micromonosporales</taxon>
        <taxon>Micromonosporaceae</taxon>
        <taxon>Micromonospora</taxon>
    </lineage>
</organism>
<dbReference type="EMBL" id="JBHTMP010000074">
    <property type="protein sequence ID" value="MFD1325323.1"/>
    <property type="molecule type" value="Genomic_DNA"/>
</dbReference>